<dbReference type="InterPro" id="IPR013111">
    <property type="entry name" value="EGF_extracell"/>
</dbReference>
<name>E5A9A0_LEPMJ</name>
<dbReference type="PROSITE" id="PS51662">
    <property type="entry name" value="BP_PHYTASE"/>
    <property type="match status" value="2"/>
</dbReference>
<organism evidence="7">
    <name type="scientific">Leptosphaeria maculans (strain JN3 / isolate v23.1.3 / race Av1-4-5-6-7-8)</name>
    <name type="common">Blackleg fungus</name>
    <name type="synonym">Phoma lingam</name>
    <dbReference type="NCBI Taxonomy" id="985895"/>
    <lineage>
        <taxon>Eukaryota</taxon>
        <taxon>Fungi</taxon>
        <taxon>Dikarya</taxon>
        <taxon>Ascomycota</taxon>
        <taxon>Pezizomycotina</taxon>
        <taxon>Dothideomycetes</taxon>
        <taxon>Pleosporomycetidae</taxon>
        <taxon>Pleosporales</taxon>
        <taxon>Pleosporineae</taxon>
        <taxon>Leptosphaeriaceae</taxon>
        <taxon>Plenodomus</taxon>
        <taxon>Plenodomus lingam/Leptosphaeria maculans species complex</taxon>
    </lineage>
</organism>
<comment type="caution">
    <text evidence="3">Lacks conserved residue(s) required for the propagation of feature annotation.</text>
</comment>
<evidence type="ECO:0000256" key="3">
    <source>
        <dbReference type="PROSITE-ProRule" id="PRU00076"/>
    </source>
</evidence>
<dbReference type="Gene3D" id="2.120.10.30">
    <property type="entry name" value="TolB, C-terminal domain"/>
    <property type="match status" value="2"/>
</dbReference>
<dbReference type="HOGENOM" id="CLU_013427_0_0_1"/>
<dbReference type="InParanoid" id="E5A9A0"/>
<evidence type="ECO:0000256" key="2">
    <source>
        <dbReference type="ARBA" id="ARBA00023157"/>
    </source>
</evidence>
<evidence type="ECO:0008006" key="8">
    <source>
        <dbReference type="Google" id="ProtNLM"/>
    </source>
</evidence>
<dbReference type="Gene3D" id="2.10.25.10">
    <property type="entry name" value="Laminin"/>
    <property type="match status" value="1"/>
</dbReference>
<dbReference type="PANTHER" id="PTHR14949">
    <property type="entry name" value="EGF-LIKE-DOMAIN, MULTIPLE 7, 8"/>
    <property type="match status" value="1"/>
</dbReference>
<dbReference type="Pfam" id="PF02333">
    <property type="entry name" value="Phytase"/>
    <property type="match status" value="1"/>
</dbReference>
<dbReference type="InterPro" id="IPR050969">
    <property type="entry name" value="Dev_Signal_Modulators"/>
</dbReference>
<accession>E5A9A0</accession>
<keyword evidence="7" id="KW-1185">Reference proteome</keyword>
<evidence type="ECO:0000256" key="1">
    <source>
        <dbReference type="ARBA" id="ARBA00022729"/>
    </source>
</evidence>
<dbReference type="InterPro" id="IPR000742">
    <property type="entry name" value="EGF"/>
</dbReference>
<dbReference type="InterPro" id="IPR011042">
    <property type="entry name" value="6-blade_b-propeller_TolB-like"/>
</dbReference>
<feature type="disulfide bond" evidence="3">
    <location>
        <begin position="604"/>
        <end position="613"/>
    </location>
</feature>
<dbReference type="PROSITE" id="PS50026">
    <property type="entry name" value="EGF_3"/>
    <property type="match status" value="1"/>
</dbReference>
<dbReference type="GO" id="GO:0016158">
    <property type="term" value="F:inositol hexakisphosphate 3-phosphatase activity"/>
    <property type="evidence" value="ECO:0007669"/>
    <property type="project" value="InterPro"/>
</dbReference>
<dbReference type="EMBL" id="FP929138">
    <property type="protein sequence ID" value="CBY00241.1"/>
    <property type="molecule type" value="Genomic_DNA"/>
</dbReference>
<dbReference type="SMART" id="SM00181">
    <property type="entry name" value="EGF"/>
    <property type="match status" value="2"/>
</dbReference>
<evidence type="ECO:0000313" key="7">
    <source>
        <dbReference type="Proteomes" id="UP000002668"/>
    </source>
</evidence>
<reference evidence="7" key="1">
    <citation type="journal article" date="2011" name="Nat. Commun.">
        <title>Effector diversification within compartments of the Leptosphaeria maculans genome affected by Repeat-Induced Point mutations.</title>
        <authorList>
            <person name="Rouxel T."/>
            <person name="Grandaubert J."/>
            <person name="Hane J.K."/>
            <person name="Hoede C."/>
            <person name="van de Wouw A.P."/>
            <person name="Couloux A."/>
            <person name="Dominguez V."/>
            <person name="Anthouard V."/>
            <person name="Bally P."/>
            <person name="Bourras S."/>
            <person name="Cozijnsen A.J."/>
            <person name="Ciuffetti L.M."/>
            <person name="Degrave A."/>
            <person name="Dilmaghani A."/>
            <person name="Duret L."/>
            <person name="Fudal I."/>
            <person name="Goodwin S.B."/>
            <person name="Gout L."/>
            <person name="Glaser N."/>
            <person name="Linglin J."/>
            <person name="Kema G.H.J."/>
            <person name="Lapalu N."/>
            <person name="Lawrence C.B."/>
            <person name="May K."/>
            <person name="Meyer M."/>
            <person name="Ollivier B."/>
            <person name="Poulain J."/>
            <person name="Schoch C.L."/>
            <person name="Simon A."/>
            <person name="Spatafora J.W."/>
            <person name="Stachowiak A."/>
            <person name="Turgeon B.G."/>
            <person name="Tyler B.M."/>
            <person name="Vincent D."/>
            <person name="Weissenbach J."/>
            <person name="Amselem J."/>
            <person name="Quesneville H."/>
            <person name="Oliver R.P."/>
            <person name="Wincker P."/>
            <person name="Balesdent M.-H."/>
            <person name="Howlett B.J."/>
        </authorList>
    </citation>
    <scope>NUCLEOTIDE SEQUENCE [LARGE SCALE GENOMIC DNA]</scope>
    <source>
        <strain evidence="7">JN3 / isolate v23.1.3 / race Av1-4-5-6-7-8</strain>
    </source>
</reference>
<dbReference type="STRING" id="985895.E5A9A0"/>
<dbReference type="eggNOG" id="KOG1225">
    <property type="taxonomic scope" value="Eukaryota"/>
</dbReference>
<gene>
    <name evidence="6" type="ORF">LEMA_P013710.1</name>
</gene>
<dbReference type="OMA" id="ACRGDNT"/>
<protein>
    <recommendedName>
        <fullName evidence="8">Thermostable phytase</fullName>
    </recommendedName>
</protein>
<keyword evidence="2 3" id="KW-1015">Disulfide bond</keyword>
<sequence>MEARDQLGASNFHRWSNAASVGVADCFFCQEQFATIEMMTDELADGDRLDPSRSARRWKEGRVNNPRTRELPVSLATVPVTVPYLNDEMADREHQNSERLDMRRTSAEPVAVTSEAVTGRNNRVKVTHHFPSKKKLNGTTIDLLDYLSIPSSWSCIWPESSNHACLISSTTFKHCQVETAVDATTMDAPEATGRLPLTCRGPGNARMIRFPSSLHRVTRIAMKAIYKYLACISAIQALATAQNATVTLIPAAIEFDTDNTAFIYGASPILVANDGSAAEGGYRTFSMAQNATFSEKIHQKTGRSKIAVPVYDIAGRDVVVNIPAPDSLMRIFDARAGKQVDSNDKKQLGDWSTACVWRSQKSGENYLFVFGKQMVVQFLIRSQKKHAEILEVQTFSVPIEGESCSVFPSGRIFFSAEDRPLYSFHAVESTSAPAITEVSKDIKVTSLATYHGESGVHLLVAHDESIDIFDEQMERKGSVLLGGIPELSIKGGLSILQSSASSYPSGAFAVAFEGADDTGIAIGSLEAVLTATGIKAHTNYDPKASPCKHCDSQITEKCSKNGFATNNSTCLCFPGFSGSDCSKVTCANDCSGHGKCVGPNVCKCKNGWAGPDCAFFAVKAKYETEANGGDGDDPAIWIHPTQPEQSKIITTTKSSNGQGFGVFDLRGKLLQHLTAMEPNNVDIIYNFSIGSRNIDLAYAACRGDNTLCLVEVNSTGMVQPISGGTQGLPGNYKPYGSCNYRSHKTGKEYLFVNNKEARYLQYELTATSNGTLQTTLVREFQGGSGGQVEGCVADEDAGVLFIGEEPLGIWRYEAEPDGSNTGVQVAKVGDASGLHADVEGITLVTAKSGPDGYIIVSSQGISSYFVYERAAPHAYVMTFTVVDNGDKGIDHVSNTDGIAAVSNALNKDFPLGLVVMHDDANELAGGGTAKEASFKLVSLADVLGEERVKKLGY</sequence>
<feature type="disulfide bond" evidence="3">
    <location>
        <begin position="586"/>
        <end position="596"/>
    </location>
</feature>
<feature type="domain" description="EGF-like" evidence="4">
    <location>
        <begin position="582"/>
        <end position="614"/>
    </location>
</feature>
<evidence type="ECO:0000259" key="4">
    <source>
        <dbReference type="PROSITE" id="PS50026"/>
    </source>
</evidence>
<dbReference type="GeneID" id="13290361"/>
<feature type="domain" description="BPP" evidence="5">
    <location>
        <begin position="608"/>
        <end position="948"/>
    </location>
</feature>
<feature type="domain" description="BPP" evidence="5">
    <location>
        <begin position="232"/>
        <end position="532"/>
    </location>
</feature>
<keyword evidence="3" id="KW-0245">EGF-like domain</keyword>
<evidence type="ECO:0000313" key="6">
    <source>
        <dbReference type="EMBL" id="CBY00241.1"/>
    </source>
</evidence>
<dbReference type="Proteomes" id="UP000002668">
    <property type="component" value="Genome"/>
</dbReference>
<dbReference type="InterPro" id="IPR003431">
    <property type="entry name" value="B-propeller_Phytase"/>
</dbReference>
<keyword evidence="1" id="KW-0732">Signal</keyword>
<evidence type="ECO:0000259" key="5">
    <source>
        <dbReference type="PROSITE" id="PS51662"/>
    </source>
</evidence>
<dbReference type="AlphaFoldDB" id="E5A9A0"/>
<dbReference type="OrthoDB" id="10045365at2759"/>
<dbReference type="PROSITE" id="PS00022">
    <property type="entry name" value="EGF_1"/>
    <property type="match status" value="1"/>
</dbReference>
<dbReference type="SUPFAM" id="SSF50956">
    <property type="entry name" value="Thermostable phytase (3-phytase)"/>
    <property type="match status" value="2"/>
</dbReference>
<dbReference type="PROSITE" id="PS01186">
    <property type="entry name" value="EGF_2"/>
    <property type="match status" value="1"/>
</dbReference>
<dbReference type="PANTHER" id="PTHR14949:SF56">
    <property type="entry name" value="EGF-LIKE-DOMAIN, MULTIPLE 7"/>
    <property type="match status" value="1"/>
</dbReference>
<proteinExistence type="predicted"/>
<dbReference type="Pfam" id="PF07974">
    <property type="entry name" value="EGF_2"/>
    <property type="match status" value="1"/>
</dbReference>
<dbReference type="VEuPathDB" id="FungiDB:LEMA_P013710.1"/>